<dbReference type="SUPFAM" id="SSF52047">
    <property type="entry name" value="RNI-like"/>
    <property type="match status" value="1"/>
</dbReference>
<keyword evidence="9" id="KW-0325">Glycoprotein</keyword>
<keyword evidence="3" id="KW-1003">Cell membrane</keyword>
<sequence>MGEWILGVKHGERGVVLIPREEINHIMRKAGLECLDLSNNKLVGSIPKEISYLSKLVNLVLEDNNLNGGIPPFMVNVTSMQTLIISRNPLRGSIPDNIGHWKNLSHFICTNCNLSGTIPHSLFNLSRLINLTLDDNQLKGSLPPVMMLPNLVFLQLSVNKLTGYLPPSISNCSILNYLELAENKFRGKLTINFAKLRDIKFITLGQNNFGSNDVDEMKFFDSLENCTQLKLLDLRGCNFQGVLPMSIGNLSNQLQYLYLNDNQLHGKLPESIGCLSGLETLLLGSNQFTGNIPSTIEDETAMQNQETHAQIRDKWLASILKIGVSCSMDSPQHRMDMKNVVDELKHILDDVKNI</sequence>
<keyword evidence="4" id="KW-0433">Leucine-rich repeat</keyword>
<evidence type="ECO:0000256" key="2">
    <source>
        <dbReference type="ARBA" id="ARBA00004479"/>
    </source>
</evidence>
<reference evidence="10 11" key="1">
    <citation type="submission" date="2019-05" db="EMBL/GenBank/DDBJ databases">
        <title>Mikania micrantha, genome provides insights into the molecular mechanism of rapid growth.</title>
        <authorList>
            <person name="Liu B."/>
        </authorList>
    </citation>
    <scope>NUCLEOTIDE SEQUENCE [LARGE SCALE GENOMIC DNA]</scope>
    <source>
        <strain evidence="10">NLD-2019</strain>
        <tissue evidence="10">Leaf</tissue>
    </source>
</reference>
<evidence type="ECO:0000256" key="3">
    <source>
        <dbReference type="ARBA" id="ARBA00022475"/>
    </source>
</evidence>
<dbReference type="PANTHER" id="PTHR48053:SF37">
    <property type="entry name" value="LEUCINE-RICH REPEAT PROTEIN KINASE FAMILY PROTEIN"/>
    <property type="match status" value="1"/>
</dbReference>
<dbReference type="PANTHER" id="PTHR48053">
    <property type="entry name" value="LEUCINE RICH REPEAT FAMILY PROTEIN, EXPRESSED"/>
    <property type="match status" value="1"/>
</dbReference>
<dbReference type="GO" id="GO:0005886">
    <property type="term" value="C:plasma membrane"/>
    <property type="evidence" value="ECO:0007669"/>
    <property type="project" value="UniProtKB-SubCell"/>
</dbReference>
<comment type="caution">
    <text evidence="10">The sequence shown here is derived from an EMBL/GenBank/DDBJ whole genome shotgun (WGS) entry which is preliminary data.</text>
</comment>
<accession>A0A5N6P844</accession>
<evidence type="ECO:0000256" key="5">
    <source>
        <dbReference type="ARBA" id="ARBA00022729"/>
    </source>
</evidence>
<evidence type="ECO:0000256" key="8">
    <source>
        <dbReference type="ARBA" id="ARBA00023170"/>
    </source>
</evidence>
<keyword evidence="6" id="KW-0677">Repeat</keyword>
<dbReference type="Pfam" id="PF00560">
    <property type="entry name" value="LRR_1"/>
    <property type="match status" value="7"/>
</dbReference>
<dbReference type="Gene3D" id="3.80.10.10">
    <property type="entry name" value="Ribonuclease Inhibitor"/>
    <property type="match status" value="2"/>
</dbReference>
<evidence type="ECO:0000313" key="10">
    <source>
        <dbReference type="EMBL" id="KAD5961739.1"/>
    </source>
</evidence>
<protein>
    <recommendedName>
        <fullName evidence="12">Leucine-rich repeat-containing N-terminal plant-type domain-containing protein</fullName>
    </recommendedName>
</protein>
<comment type="subcellular location">
    <subcellularLocation>
        <location evidence="1">Cell membrane</location>
    </subcellularLocation>
    <subcellularLocation>
        <location evidence="2">Membrane</location>
        <topology evidence="2">Single-pass type I membrane protein</topology>
    </subcellularLocation>
</comment>
<proteinExistence type="predicted"/>
<dbReference type="EMBL" id="SZYD01000006">
    <property type="protein sequence ID" value="KAD5961739.1"/>
    <property type="molecule type" value="Genomic_DNA"/>
</dbReference>
<evidence type="ECO:0008006" key="12">
    <source>
        <dbReference type="Google" id="ProtNLM"/>
    </source>
</evidence>
<keyword evidence="5" id="KW-0732">Signal</keyword>
<dbReference type="FunFam" id="3.80.10.10:FF:000383">
    <property type="entry name" value="Leucine-rich repeat receptor protein kinase EMS1"/>
    <property type="match status" value="2"/>
</dbReference>
<dbReference type="InterPro" id="IPR032675">
    <property type="entry name" value="LRR_dom_sf"/>
</dbReference>
<name>A0A5N6P844_9ASTR</name>
<dbReference type="AlphaFoldDB" id="A0A5N6P844"/>
<evidence type="ECO:0000256" key="6">
    <source>
        <dbReference type="ARBA" id="ARBA00022737"/>
    </source>
</evidence>
<evidence type="ECO:0000256" key="9">
    <source>
        <dbReference type="ARBA" id="ARBA00023180"/>
    </source>
</evidence>
<evidence type="ECO:0000313" key="11">
    <source>
        <dbReference type="Proteomes" id="UP000326396"/>
    </source>
</evidence>
<keyword evidence="7" id="KW-0472">Membrane</keyword>
<dbReference type="InterPro" id="IPR001611">
    <property type="entry name" value="Leu-rich_rpt"/>
</dbReference>
<dbReference type="Proteomes" id="UP000326396">
    <property type="component" value="Linkage Group LG14"/>
</dbReference>
<keyword evidence="8" id="KW-0675">Receptor</keyword>
<evidence type="ECO:0000256" key="7">
    <source>
        <dbReference type="ARBA" id="ARBA00023136"/>
    </source>
</evidence>
<evidence type="ECO:0000256" key="1">
    <source>
        <dbReference type="ARBA" id="ARBA00004236"/>
    </source>
</evidence>
<keyword evidence="11" id="KW-1185">Reference proteome</keyword>
<organism evidence="10 11">
    <name type="scientific">Mikania micrantha</name>
    <name type="common">bitter vine</name>
    <dbReference type="NCBI Taxonomy" id="192012"/>
    <lineage>
        <taxon>Eukaryota</taxon>
        <taxon>Viridiplantae</taxon>
        <taxon>Streptophyta</taxon>
        <taxon>Embryophyta</taxon>
        <taxon>Tracheophyta</taxon>
        <taxon>Spermatophyta</taxon>
        <taxon>Magnoliopsida</taxon>
        <taxon>eudicotyledons</taxon>
        <taxon>Gunneridae</taxon>
        <taxon>Pentapetalae</taxon>
        <taxon>asterids</taxon>
        <taxon>campanulids</taxon>
        <taxon>Asterales</taxon>
        <taxon>Asteraceae</taxon>
        <taxon>Asteroideae</taxon>
        <taxon>Heliantheae alliance</taxon>
        <taxon>Eupatorieae</taxon>
        <taxon>Mikania</taxon>
    </lineage>
</organism>
<dbReference type="InterPro" id="IPR051716">
    <property type="entry name" value="Plant_RL_S/T_kinase"/>
</dbReference>
<evidence type="ECO:0000256" key="4">
    <source>
        <dbReference type="ARBA" id="ARBA00022614"/>
    </source>
</evidence>
<dbReference type="FunFam" id="3.80.10.10:FF:000041">
    <property type="entry name" value="LRR receptor-like serine/threonine-protein kinase ERECTA"/>
    <property type="match status" value="1"/>
</dbReference>
<gene>
    <name evidence="10" type="ORF">E3N88_13212</name>
</gene>
<dbReference type="OrthoDB" id="676979at2759"/>